<dbReference type="GO" id="GO:0006355">
    <property type="term" value="P:regulation of DNA-templated transcription"/>
    <property type="evidence" value="ECO:0007669"/>
    <property type="project" value="InterPro"/>
</dbReference>
<dbReference type="InterPro" id="IPR041920">
    <property type="entry name" value="ROS/MUCR_sf"/>
</dbReference>
<keyword evidence="3" id="KW-1185">Reference proteome</keyword>
<comment type="similarity">
    <text evidence="1">Belongs to the ros/MucR family.</text>
</comment>
<dbReference type="InterPro" id="IPR008807">
    <property type="entry name" value="ROS_MUCR"/>
</dbReference>
<name>A0A2R4WRS8_9HYPH</name>
<dbReference type="OrthoDB" id="9809693at2"/>
<gene>
    <name evidence="2" type="ORF">DA075_27940</name>
</gene>
<evidence type="ECO:0000313" key="2">
    <source>
        <dbReference type="EMBL" id="AWB24238.1"/>
    </source>
</evidence>
<evidence type="ECO:0000313" key="3">
    <source>
        <dbReference type="Proteomes" id="UP000244755"/>
    </source>
</evidence>
<dbReference type="RefSeq" id="WP_099956004.1">
    <property type="nucleotide sequence ID" value="NZ_CP028843.1"/>
</dbReference>
<dbReference type="Pfam" id="PF05443">
    <property type="entry name" value="ROS_MUCR"/>
    <property type="match status" value="1"/>
</dbReference>
<dbReference type="AlphaFoldDB" id="A0A2R4WRS8"/>
<reference evidence="2 3" key="1">
    <citation type="submission" date="2018-04" db="EMBL/GenBank/DDBJ databases">
        <title>Methylobacterium sp. PR1016A genome.</title>
        <authorList>
            <person name="Park W."/>
        </authorList>
    </citation>
    <scope>NUCLEOTIDE SEQUENCE [LARGE SCALE GENOMIC DNA]</scope>
    <source>
        <strain evidence="2 3">PR1016A</strain>
    </source>
</reference>
<dbReference type="GO" id="GO:0008270">
    <property type="term" value="F:zinc ion binding"/>
    <property type="evidence" value="ECO:0007669"/>
    <property type="project" value="InterPro"/>
</dbReference>
<dbReference type="Gene3D" id="1.10.10.1550">
    <property type="entry name" value="ROS/MUCR transcriptional regulator protein"/>
    <property type="match status" value="1"/>
</dbReference>
<dbReference type="Proteomes" id="UP000244755">
    <property type="component" value="Chromosome 1"/>
</dbReference>
<protein>
    <submittedName>
        <fullName evidence="2">MucR family transcriptional regulator</fullName>
    </submittedName>
</protein>
<dbReference type="KEGG" id="mee:DA075_27940"/>
<sequence length="150" mass="15659">MRKAERRVLADAVALSCRIVSAYVAGNAVPPAQVPAVIADVYAALHGRRQAAPEPTAPRLLSSAQVRASLGPGGILSFETGKRYASLRRHLGSLGLSPDAYRLKWGLPPDYPMVCPSYSALRADIARSNGLGRAGVPPDGLEMSGRAAAG</sequence>
<dbReference type="GO" id="GO:0003677">
    <property type="term" value="F:DNA binding"/>
    <property type="evidence" value="ECO:0007669"/>
    <property type="project" value="InterPro"/>
</dbReference>
<evidence type="ECO:0000256" key="1">
    <source>
        <dbReference type="ARBA" id="ARBA00007031"/>
    </source>
</evidence>
<accession>A0A2R4WRS8</accession>
<organism evidence="2 3">
    <name type="scientific">Methylobacterium currus</name>
    <dbReference type="NCBI Taxonomy" id="2051553"/>
    <lineage>
        <taxon>Bacteria</taxon>
        <taxon>Pseudomonadati</taxon>
        <taxon>Pseudomonadota</taxon>
        <taxon>Alphaproteobacteria</taxon>
        <taxon>Hyphomicrobiales</taxon>
        <taxon>Methylobacteriaceae</taxon>
        <taxon>Methylobacterium</taxon>
    </lineage>
</organism>
<proteinExistence type="inferred from homology"/>
<dbReference type="EMBL" id="CP028843">
    <property type="protein sequence ID" value="AWB24238.1"/>
    <property type="molecule type" value="Genomic_DNA"/>
</dbReference>